<feature type="compositionally biased region" description="Low complexity" evidence="1">
    <location>
        <begin position="32"/>
        <end position="43"/>
    </location>
</feature>
<accession>A0A8B8S509</accession>
<protein>
    <submittedName>
        <fullName evidence="3">Collagen alpha-2(I) chain-like</fullName>
    </submittedName>
</protein>
<reference evidence="3" key="1">
    <citation type="submission" date="2025-08" db="UniProtKB">
        <authorList>
            <consortium name="RefSeq"/>
        </authorList>
    </citation>
    <scope>IDENTIFICATION</scope>
    <source>
        <tissue evidence="3">Ear skin</tissue>
    </source>
</reference>
<evidence type="ECO:0000256" key="1">
    <source>
        <dbReference type="SAM" id="MobiDB-lite"/>
    </source>
</evidence>
<evidence type="ECO:0000313" key="3">
    <source>
        <dbReference type="RefSeq" id="XP_032324749.1"/>
    </source>
</evidence>
<feature type="compositionally biased region" description="Basic and acidic residues" evidence="1">
    <location>
        <begin position="79"/>
        <end position="101"/>
    </location>
</feature>
<keyword evidence="2" id="KW-1185">Reference proteome</keyword>
<feature type="region of interest" description="Disordered" evidence="1">
    <location>
        <begin position="133"/>
        <end position="287"/>
    </location>
</feature>
<dbReference type="KEGG" id="cfr:116660157"/>
<dbReference type="Proteomes" id="UP000694856">
    <property type="component" value="Chromosome 27"/>
</dbReference>
<feature type="region of interest" description="Disordered" evidence="1">
    <location>
        <begin position="1"/>
        <end position="115"/>
    </location>
</feature>
<name>A0A8B8S509_CAMFR</name>
<proteinExistence type="predicted"/>
<feature type="compositionally biased region" description="Low complexity" evidence="1">
    <location>
        <begin position="1"/>
        <end position="10"/>
    </location>
</feature>
<gene>
    <name evidence="3" type="primary">LOC116660157</name>
</gene>
<dbReference type="GeneID" id="116660157"/>
<dbReference type="AlphaFoldDB" id="A0A8B8S509"/>
<evidence type="ECO:0000313" key="2">
    <source>
        <dbReference type="Proteomes" id="UP000694856"/>
    </source>
</evidence>
<dbReference type="RefSeq" id="XP_032324749.1">
    <property type="nucleotide sequence ID" value="XM_032468858.1"/>
</dbReference>
<organism evidence="2 3">
    <name type="scientific">Camelus ferus</name>
    <name type="common">Wild bactrian camel</name>
    <name type="synonym">Camelus bactrianus ferus</name>
    <dbReference type="NCBI Taxonomy" id="419612"/>
    <lineage>
        <taxon>Eukaryota</taxon>
        <taxon>Metazoa</taxon>
        <taxon>Chordata</taxon>
        <taxon>Craniata</taxon>
        <taxon>Vertebrata</taxon>
        <taxon>Euteleostomi</taxon>
        <taxon>Mammalia</taxon>
        <taxon>Eutheria</taxon>
        <taxon>Laurasiatheria</taxon>
        <taxon>Artiodactyla</taxon>
        <taxon>Tylopoda</taxon>
        <taxon>Camelidae</taxon>
        <taxon>Camelus</taxon>
    </lineage>
</organism>
<feature type="compositionally biased region" description="Basic residues" evidence="1">
    <location>
        <begin position="224"/>
        <end position="250"/>
    </location>
</feature>
<sequence length="287" mass="30484">MELWGVRRAPGPGGPPSGLLPSPLRGGPPGKPGTTGPAPAASALGGGVLPQPPSFPGEEQRIAQASGSGGGGGRKGERRKRDLNERRFSRLARKLEVDKNGRSRGPGGLPQRRGDLLSWLGRLGDARGCVRCTGPGVSGELSRSGPEARRRRGWTRADSQRRAAGRAVREGVPPRRRAALCEPARREGAAAAPGTPGRGRRARARAGRPLCAISAGSRPTLTRPRQHRPHPRPCRRRRRRFPRAGGRRCARGSPASYSASPGHRRGEVPPGGVWTPEAHVRRRARGG</sequence>